<accession>A0A286I101</accession>
<evidence type="ECO:0000313" key="3">
    <source>
        <dbReference type="Proteomes" id="UP000219465"/>
    </source>
</evidence>
<dbReference type="AlphaFoldDB" id="A0A286I101"/>
<feature type="transmembrane region" description="Helical" evidence="1">
    <location>
        <begin position="85"/>
        <end position="107"/>
    </location>
</feature>
<dbReference type="EMBL" id="OCPC01000001">
    <property type="protein sequence ID" value="SOE13074.1"/>
    <property type="molecule type" value="Genomic_DNA"/>
</dbReference>
<gene>
    <name evidence="2" type="ORF">SAMN05877838_0915</name>
</gene>
<organism evidence="2 3">
    <name type="scientific">Hoeflea halophila</name>
    <dbReference type="NCBI Taxonomy" id="714899"/>
    <lineage>
        <taxon>Bacteria</taxon>
        <taxon>Pseudomonadati</taxon>
        <taxon>Pseudomonadota</taxon>
        <taxon>Alphaproteobacteria</taxon>
        <taxon>Hyphomicrobiales</taxon>
        <taxon>Rhizobiaceae</taxon>
        <taxon>Hoeflea</taxon>
    </lineage>
</organism>
<name>A0A286I101_9HYPH</name>
<feature type="transmembrane region" description="Helical" evidence="1">
    <location>
        <begin position="265"/>
        <end position="282"/>
    </location>
</feature>
<evidence type="ECO:0000256" key="1">
    <source>
        <dbReference type="SAM" id="Phobius"/>
    </source>
</evidence>
<proteinExistence type="predicted"/>
<sequence>MRRLTRPGIYHIVMAASLISAVALWLSLDRRFLEKYHLRWAIDDWELVEYPLLLATCLFAYLFARGLIQGFSEFKPAPPVKFSPLSYLLLTGNIVITCLAVVLIMFYREYFGWNVKELGHIALAQEFMILAGLILLMASAWSLRKSDLRTVFGLKAAWICGLMGISVFLLLMEEISWGQHLFGWEAPEAFEKNIQNETNIHNFYTNRFEFAYYSAAFLCFVILPVVARRIEIREFERLRFFIPPASFGLAAIPVAGLMYENWGIFIYQLYFFVGVFLALVAAKSGEGLNRLSMIALGTVMIGSQIAFLVLGHKLMSSYEIGEMRETVIAFTLAAYSAWLLANTHTVTGRTGAVRVRPGEKFDIMADTGRTS</sequence>
<keyword evidence="1" id="KW-0812">Transmembrane</keyword>
<feature type="transmembrane region" description="Helical" evidence="1">
    <location>
        <begin position="210"/>
        <end position="228"/>
    </location>
</feature>
<protein>
    <submittedName>
        <fullName evidence="2">Uncharacterized protein</fullName>
    </submittedName>
</protein>
<keyword evidence="1" id="KW-1133">Transmembrane helix</keyword>
<feature type="transmembrane region" description="Helical" evidence="1">
    <location>
        <begin position="119"/>
        <end position="140"/>
    </location>
</feature>
<feature type="transmembrane region" description="Helical" evidence="1">
    <location>
        <begin position="294"/>
        <end position="315"/>
    </location>
</feature>
<feature type="transmembrane region" description="Helical" evidence="1">
    <location>
        <begin position="48"/>
        <end position="64"/>
    </location>
</feature>
<feature type="transmembrane region" description="Helical" evidence="1">
    <location>
        <begin position="240"/>
        <end position="259"/>
    </location>
</feature>
<feature type="transmembrane region" description="Helical" evidence="1">
    <location>
        <begin position="327"/>
        <end position="346"/>
    </location>
</feature>
<dbReference type="Proteomes" id="UP000219465">
    <property type="component" value="Unassembled WGS sequence"/>
</dbReference>
<reference evidence="3" key="1">
    <citation type="submission" date="2017-08" db="EMBL/GenBank/DDBJ databases">
        <authorList>
            <person name="Varghese N."/>
            <person name="Submissions S."/>
        </authorList>
    </citation>
    <scope>NUCLEOTIDE SEQUENCE [LARGE SCALE GENOMIC DNA]</scope>
    <source>
        <strain evidence="3">KCTC 23107</strain>
    </source>
</reference>
<keyword evidence="1" id="KW-0472">Membrane</keyword>
<keyword evidence="3" id="KW-1185">Reference proteome</keyword>
<evidence type="ECO:0000313" key="2">
    <source>
        <dbReference type="EMBL" id="SOE13074.1"/>
    </source>
</evidence>
<feature type="transmembrane region" description="Helical" evidence="1">
    <location>
        <begin position="9"/>
        <end position="28"/>
    </location>
</feature>
<feature type="transmembrane region" description="Helical" evidence="1">
    <location>
        <begin position="152"/>
        <end position="172"/>
    </location>
</feature>